<feature type="region of interest" description="Disordered" evidence="1">
    <location>
        <begin position="1"/>
        <end position="46"/>
    </location>
</feature>
<name>A0ABQ5K705_9EUKA</name>
<evidence type="ECO:0000313" key="3">
    <source>
        <dbReference type="Proteomes" id="UP001057375"/>
    </source>
</evidence>
<evidence type="ECO:0000256" key="1">
    <source>
        <dbReference type="SAM" id="MobiDB-lite"/>
    </source>
</evidence>
<proteinExistence type="predicted"/>
<protein>
    <submittedName>
        <fullName evidence="2">Uncharacterized protein</fullName>
    </submittedName>
</protein>
<dbReference type="EMBL" id="BQXS01012760">
    <property type="protein sequence ID" value="GKT27652.1"/>
    <property type="molecule type" value="Genomic_DNA"/>
</dbReference>
<feature type="compositionally biased region" description="Basic and acidic residues" evidence="1">
    <location>
        <begin position="202"/>
        <end position="214"/>
    </location>
</feature>
<keyword evidence="3" id="KW-1185">Reference proteome</keyword>
<evidence type="ECO:0000313" key="2">
    <source>
        <dbReference type="EMBL" id="GKT27652.1"/>
    </source>
</evidence>
<accession>A0ABQ5K705</accession>
<gene>
    <name evidence="2" type="ORF">ADUPG1_013950</name>
</gene>
<organism evidence="2 3">
    <name type="scientific">Aduncisulcus paluster</name>
    <dbReference type="NCBI Taxonomy" id="2918883"/>
    <lineage>
        <taxon>Eukaryota</taxon>
        <taxon>Metamonada</taxon>
        <taxon>Carpediemonas-like organisms</taxon>
        <taxon>Aduncisulcus</taxon>
    </lineage>
</organism>
<comment type="caution">
    <text evidence="2">The sequence shown here is derived from an EMBL/GenBank/DDBJ whole genome shotgun (WGS) entry which is preliminary data.</text>
</comment>
<sequence length="226" mass="25942">MEKASASKKSTNIQSKKEEKYPKGKDKSTDNSEDEEYPPSPQKGRYPMNGHYFPMHVMCNPAHEMCFSGKRRSHEDGMKEGEPEYRMPPPFFFPPPPHFPIPPMRPPPMCSHGPHGSYKDKLKNMVRPLSAFGHLNDEEMKEMATAFYFMSFSEEGDKKRRSLVRIAKIVLDIDERFKHLKCGVQDIKTMIWGESPPSKSAETTKEEENGNDEREEKEETGEIGGK</sequence>
<feature type="compositionally biased region" description="Acidic residues" evidence="1">
    <location>
        <begin position="215"/>
        <end position="226"/>
    </location>
</feature>
<reference evidence="2" key="1">
    <citation type="submission" date="2022-03" db="EMBL/GenBank/DDBJ databases">
        <title>Draft genome sequence of Aduncisulcus paluster, a free-living microaerophilic Fornicata.</title>
        <authorList>
            <person name="Yuyama I."/>
            <person name="Kume K."/>
            <person name="Tamura T."/>
            <person name="Inagaki Y."/>
            <person name="Hashimoto T."/>
        </authorList>
    </citation>
    <scope>NUCLEOTIDE SEQUENCE</scope>
    <source>
        <strain evidence="2">NY0171</strain>
    </source>
</reference>
<feature type="compositionally biased region" description="Basic and acidic residues" evidence="1">
    <location>
        <begin position="15"/>
        <end position="30"/>
    </location>
</feature>
<feature type="region of interest" description="Disordered" evidence="1">
    <location>
        <begin position="192"/>
        <end position="226"/>
    </location>
</feature>
<dbReference type="Proteomes" id="UP001057375">
    <property type="component" value="Unassembled WGS sequence"/>
</dbReference>